<keyword evidence="1" id="KW-0175">Coiled coil</keyword>
<protein>
    <submittedName>
        <fullName evidence="3">Related to LSP1 - primary component of eisosomes</fullName>
    </submittedName>
</protein>
<feature type="compositionally biased region" description="Polar residues" evidence="2">
    <location>
        <begin position="694"/>
        <end position="708"/>
    </location>
</feature>
<keyword evidence="4" id="KW-1185">Reference proteome</keyword>
<feature type="compositionally biased region" description="Low complexity" evidence="2">
    <location>
        <begin position="382"/>
        <end position="403"/>
    </location>
</feature>
<dbReference type="InterPro" id="IPR028245">
    <property type="entry name" value="PIL1/LSP1"/>
</dbReference>
<dbReference type="EMBL" id="OOIP01000007">
    <property type="protein sequence ID" value="SPO37601.1"/>
    <property type="molecule type" value="Genomic_DNA"/>
</dbReference>
<feature type="compositionally biased region" description="Polar residues" evidence="2">
    <location>
        <begin position="638"/>
        <end position="647"/>
    </location>
</feature>
<dbReference type="GO" id="GO:0036286">
    <property type="term" value="C:eisosome filament"/>
    <property type="evidence" value="ECO:0007669"/>
    <property type="project" value="TreeGrafter"/>
</dbReference>
<feature type="region of interest" description="Disordered" evidence="2">
    <location>
        <begin position="328"/>
        <end position="443"/>
    </location>
</feature>
<dbReference type="GO" id="GO:0070941">
    <property type="term" value="P:eisosome assembly"/>
    <property type="evidence" value="ECO:0007669"/>
    <property type="project" value="TreeGrafter"/>
</dbReference>
<dbReference type="InterPro" id="IPR027267">
    <property type="entry name" value="AH/BAR_dom_sf"/>
</dbReference>
<proteinExistence type="predicted"/>
<feature type="compositionally biased region" description="Basic and acidic residues" evidence="2">
    <location>
        <begin position="363"/>
        <end position="374"/>
    </location>
</feature>
<feature type="coiled-coil region" evidence="1">
    <location>
        <begin position="109"/>
        <end position="167"/>
    </location>
</feature>
<dbReference type="PANTHER" id="PTHR31962">
    <property type="entry name" value="SPHINGOLIPID LONG CHAIN BASE-RESPONSIVE PROTEIN PIL1"/>
    <property type="match status" value="1"/>
</dbReference>
<accession>A0A5C3F2V7</accession>
<feature type="region of interest" description="Disordered" evidence="2">
    <location>
        <begin position="677"/>
        <end position="750"/>
    </location>
</feature>
<organism evidence="3 4">
    <name type="scientific">Pseudozyma flocculosa</name>
    <dbReference type="NCBI Taxonomy" id="84751"/>
    <lineage>
        <taxon>Eukaryota</taxon>
        <taxon>Fungi</taxon>
        <taxon>Dikarya</taxon>
        <taxon>Basidiomycota</taxon>
        <taxon>Ustilaginomycotina</taxon>
        <taxon>Ustilaginomycetes</taxon>
        <taxon>Ustilaginales</taxon>
        <taxon>Ustilaginaceae</taxon>
        <taxon>Pseudozyma</taxon>
    </lineage>
</organism>
<dbReference type="PANTHER" id="PTHR31962:SF6">
    <property type="entry name" value="EISOSOME COMPONENT PIL1-DOMAIN-CONTAINING PROTEIN"/>
    <property type="match status" value="1"/>
</dbReference>
<evidence type="ECO:0000256" key="1">
    <source>
        <dbReference type="SAM" id="Coils"/>
    </source>
</evidence>
<feature type="region of interest" description="Disordered" evidence="2">
    <location>
        <begin position="593"/>
        <end position="647"/>
    </location>
</feature>
<evidence type="ECO:0000313" key="3">
    <source>
        <dbReference type="EMBL" id="SPO37601.1"/>
    </source>
</evidence>
<reference evidence="3 4" key="1">
    <citation type="submission" date="2018-03" db="EMBL/GenBank/DDBJ databases">
        <authorList>
            <person name="Guldener U."/>
        </authorList>
    </citation>
    <scope>NUCLEOTIDE SEQUENCE [LARGE SCALE GENOMIC DNA]</scope>
    <source>
        <strain evidence="3 4">DAOM196992</strain>
    </source>
</reference>
<gene>
    <name evidence="3" type="ORF">PSFLO_03076</name>
</gene>
<sequence length="750" mass="79285">MSFFKKAQQQIAHTSTVPVLGNQDLRALQDVISSEKDFIKTNTRAASDYKKNAEAIKAWSVEEGPDLNDVLGKFSVLMDNYTTSQNRFNTHLATVRLHFKSIRTREEALADLKSRKRSLGSSIERVEKKLSKMGPENKELMKVTTQLREMRTEMDSLRIEVMEEEAAIGDFKRRTTKEALSIKCGGLLEMAEKLTIMAEIGKLMLGEIPLATTKAGMPRAEYYGFAKTEQLLQEATRSIADVGFSPVGPSPGIPRYGNEARETDLAGLESPATHHDEGYNPFGAAAADVSRTQGSMAPSMAPGDVASTPIYATHASTSRWNADVQASTFDSNGLHDPAADEWGQNTREHHEGSAANHSGENGYDAHRSEHHPDAAYDGFMMQSSGSAQGAAPPQAQAGSPHQSVGNHQHAGDQDSLYATSRRVSAEAPQRRGTHDTNEGHVDHNTGIADVAATETTAAPHMAQSQSSAGYPGLGAPMLPPLRTSTPLPSDNLDAAVTVASPVPATFGAAASSYDVAPTTNAAGDSNYFQSVGGTRAHQEAFRRPTSSSGSAMGPGSRASTYGSLAAGAVGAGTPDGGKKVTAAAFRRGFNRAPSAQALPAPPAQVGHENTGATTPVPPGGYTGFDSAPGGGATPENEYPSSSSTQPLHIQKRNSAIGAAAAAGAPADLSGRRYSIEDVSGSDAPAPPYGYHGNGATTATKRQGRTLASTEGMVATRPHCPRLRPRTVPTPHQQRRRRRCMATTDLASRPR</sequence>
<evidence type="ECO:0000256" key="2">
    <source>
        <dbReference type="SAM" id="MobiDB-lite"/>
    </source>
</evidence>
<feature type="compositionally biased region" description="Basic and acidic residues" evidence="2">
    <location>
        <begin position="428"/>
        <end position="443"/>
    </location>
</feature>
<dbReference type="GO" id="GO:0006897">
    <property type="term" value="P:endocytosis"/>
    <property type="evidence" value="ECO:0007669"/>
    <property type="project" value="TreeGrafter"/>
</dbReference>
<evidence type="ECO:0000313" key="4">
    <source>
        <dbReference type="Proteomes" id="UP000323386"/>
    </source>
</evidence>
<name>A0A5C3F2V7_9BASI</name>
<dbReference type="GO" id="GO:0008289">
    <property type="term" value="F:lipid binding"/>
    <property type="evidence" value="ECO:0007669"/>
    <property type="project" value="TreeGrafter"/>
</dbReference>
<dbReference type="Gene3D" id="1.20.1270.60">
    <property type="entry name" value="Arfaptin homology (AH) domain/BAR domain"/>
    <property type="match status" value="1"/>
</dbReference>
<dbReference type="GO" id="GO:0005886">
    <property type="term" value="C:plasma membrane"/>
    <property type="evidence" value="ECO:0007669"/>
    <property type="project" value="TreeGrafter"/>
</dbReference>
<feature type="region of interest" description="Disordered" evidence="2">
    <location>
        <begin position="539"/>
        <end position="558"/>
    </location>
</feature>
<dbReference type="Proteomes" id="UP000323386">
    <property type="component" value="Unassembled WGS sequence"/>
</dbReference>
<dbReference type="Pfam" id="PF13805">
    <property type="entry name" value="Pil1"/>
    <property type="match status" value="1"/>
</dbReference>
<dbReference type="AlphaFoldDB" id="A0A5C3F2V7"/>
<dbReference type="OrthoDB" id="5599269at2759"/>